<dbReference type="EMBL" id="UINC01210130">
    <property type="protein sequence ID" value="SVE33455.1"/>
    <property type="molecule type" value="Genomic_DNA"/>
</dbReference>
<dbReference type="GO" id="GO:0003824">
    <property type="term" value="F:catalytic activity"/>
    <property type="evidence" value="ECO:0007669"/>
    <property type="project" value="InterPro"/>
</dbReference>
<reference evidence="1" key="1">
    <citation type="submission" date="2018-05" db="EMBL/GenBank/DDBJ databases">
        <authorList>
            <person name="Lanie J.A."/>
            <person name="Ng W.-L."/>
            <person name="Kazmierczak K.M."/>
            <person name="Andrzejewski T.M."/>
            <person name="Davidsen T.M."/>
            <person name="Wayne K.J."/>
            <person name="Tettelin H."/>
            <person name="Glass J.I."/>
            <person name="Rusch D."/>
            <person name="Podicherti R."/>
            <person name="Tsui H.-C.T."/>
            <person name="Winkler M.E."/>
        </authorList>
    </citation>
    <scope>NUCLEOTIDE SEQUENCE</scope>
</reference>
<dbReference type="SUPFAM" id="SSF53254">
    <property type="entry name" value="Phosphoglycerate mutase-like"/>
    <property type="match status" value="1"/>
</dbReference>
<dbReference type="AlphaFoldDB" id="A0A381V322"/>
<protein>
    <submittedName>
        <fullName evidence="1">Uncharacterized protein</fullName>
    </submittedName>
</protein>
<name>A0A381V322_9ZZZZ</name>
<dbReference type="InterPro" id="IPR029033">
    <property type="entry name" value="His_PPase_superfam"/>
</dbReference>
<evidence type="ECO:0000313" key="2">
    <source>
        <dbReference type="EMBL" id="SVE33455.1"/>
    </source>
</evidence>
<dbReference type="EMBL" id="UINC01007565">
    <property type="protein sequence ID" value="SVA34047.1"/>
    <property type="molecule type" value="Genomic_DNA"/>
</dbReference>
<dbReference type="CDD" id="cd07067">
    <property type="entry name" value="HP_PGM_like"/>
    <property type="match status" value="1"/>
</dbReference>
<proteinExistence type="predicted"/>
<dbReference type="Pfam" id="PF00300">
    <property type="entry name" value="His_Phos_1"/>
    <property type="match status" value="1"/>
</dbReference>
<accession>A0A381V322</accession>
<dbReference type="Gene3D" id="3.40.50.1240">
    <property type="entry name" value="Phosphoglycerate mutase-like"/>
    <property type="match status" value="1"/>
</dbReference>
<dbReference type="InterPro" id="IPR001345">
    <property type="entry name" value="PG/BPGM_mutase_AS"/>
</dbReference>
<organism evidence="1">
    <name type="scientific">marine metagenome</name>
    <dbReference type="NCBI Taxonomy" id="408172"/>
    <lineage>
        <taxon>unclassified sequences</taxon>
        <taxon>metagenomes</taxon>
        <taxon>ecological metagenomes</taxon>
    </lineage>
</organism>
<feature type="non-terminal residue" evidence="1">
    <location>
        <position position="26"/>
    </location>
</feature>
<evidence type="ECO:0000313" key="1">
    <source>
        <dbReference type="EMBL" id="SVA34047.1"/>
    </source>
</evidence>
<sequence length="26" mass="3167">MHKLVLLRHGQSQWNLENRFTGWTDV</sequence>
<gene>
    <name evidence="2" type="ORF">METZ01_LOCUS486309</name>
    <name evidence="1" type="ORF">METZ01_LOCUS86901</name>
</gene>
<dbReference type="InterPro" id="IPR013078">
    <property type="entry name" value="His_Pase_superF_clade-1"/>
</dbReference>
<dbReference type="PROSITE" id="PS00175">
    <property type="entry name" value="PG_MUTASE"/>
    <property type="match status" value="1"/>
</dbReference>